<sequence length="276" mass="31055">MPVFTVEELQAAVDNGTLGTFITDNNDTFQQGLRDLLSLYNQTTIDKNTAEQAQHIAEQAQQATEADALQDANEYNRQVTEFNNRIATLNTEIQRLQHLQATPTPTSNPQINDREEAFAKLQKEKQGHRPASEFLASYLSLATTANSTGFDCTQRLVLAIHPSIRDRILSDPRYTSAIELNALADLIREKDKINRAVHGTQYFKSNSGLFNATPHTLASTSSPSDPDVMDLDAIKVGGKYVWTWKDVEDKTWAKTPELKAARKKFQIEHNLCHYYT</sequence>
<accession>A0A9N9LZC5</accession>
<keyword evidence="3" id="KW-1185">Reference proteome</keyword>
<dbReference type="Proteomes" id="UP000701801">
    <property type="component" value="Unassembled WGS sequence"/>
</dbReference>
<dbReference type="AlphaFoldDB" id="A0A9N9LZC5"/>
<protein>
    <submittedName>
        <fullName evidence="2">Uncharacterized protein</fullName>
    </submittedName>
</protein>
<proteinExistence type="predicted"/>
<feature type="coiled-coil region" evidence="1">
    <location>
        <begin position="72"/>
        <end position="99"/>
    </location>
</feature>
<evidence type="ECO:0000256" key="1">
    <source>
        <dbReference type="SAM" id="Coils"/>
    </source>
</evidence>
<evidence type="ECO:0000313" key="3">
    <source>
        <dbReference type="Proteomes" id="UP000701801"/>
    </source>
</evidence>
<gene>
    <name evidence="2" type="ORF">HYALB_00013773</name>
</gene>
<dbReference type="EMBL" id="CAJVRM010000472">
    <property type="protein sequence ID" value="CAG8981371.1"/>
    <property type="molecule type" value="Genomic_DNA"/>
</dbReference>
<organism evidence="2 3">
    <name type="scientific">Hymenoscyphus albidus</name>
    <dbReference type="NCBI Taxonomy" id="595503"/>
    <lineage>
        <taxon>Eukaryota</taxon>
        <taxon>Fungi</taxon>
        <taxon>Dikarya</taxon>
        <taxon>Ascomycota</taxon>
        <taxon>Pezizomycotina</taxon>
        <taxon>Leotiomycetes</taxon>
        <taxon>Helotiales</taxon>
        <taxon>Helotiaceae</taxon>
        <taxon>Hymenoscyphus</taxon>
    </lineage>
</organism>
<name>A0A9N9LZC5_9HELO</name>
<keyword evidence="1" id="KW-0175">Coiled coil</keyword>
<reference evidence="2" key="1">
    <citation type="submission" date="2021-07" db="EMBL/GenBank/DDBJ databases">
        <authorList>
            <person name="Durling M."/>
        </authorList>
    </citation>
    <scope>NUCLEOTIDE SEQUENCE</scope>
</reference>
<comment type="caution">
    <text evidence="2">The sequence shown here is derived from an EMBL/GenBank/DDBJ whole genome shotgun (WGS) entry which is preliminary data.</text>
</comment>
<evidence type="ECO:0000313" key="2">
    <source>
        <dbReference type="EMBL" id="CAG8981371.1"/>
    </source>
</evidence>